<evidence type="ECO:0000313" key="8">
    <source>
        <dbReference type="Proteomes" id="UP000054342"/>
    </source>
</evidence>
<protein>
    <recommendedName>
        <fullName evidence="9">Mid2 domain-containing protein</fullName>
    </recommendedName>
</protein>
<dbReference type="OrthoDB" id="5411678at2759"/>
<evidence type="ECO:0008006" key="9">
    <source>
        <dbReference type="Google" id="ProtNLM"/>
    </source>
</evidence>
<feature type="region of interest" description="Disordered" evidence="5">
    <location>
        <begin position="39"/>
        <end position="153"/>
    </location>
</feature>
<feature type="region of interest" description="Disordered" evidence="5">
    <location>
        <begin position="225"/>
        <end position="299"/>
    </location>
</feature>
<dbReference type="GO" id="GO:0071944">
    <property type="term" value="C:cell periphery"/>
    <property type="evidence" value="ECO:0007669"/>
    <property type="project" value="UniProtKB-ARBA"/>
</dbReference>
<organism evidence="7 8">
    <name type="scientific">Exophiala xenobiotica</name>
    <dbReference type="NCBI Taxonomy" id="348802"/>
    <lineage>
        <taxon>Eukaryota</taxon>
        <taxon>Fungi</taxon>
        <taxon>Dikarya</taxon>
        <taxon>Ascomycota</taxon>
        <taxon>Pezizomycotina</taxon>
        <taxon>Eurotiomycetes</taxon>
        <taxon>Chaetothyriomycetidae</taxon>
        <taxon>Chaetothyriales</taxon>
        <taxon>Herpotrichiellaceae</taxon>
        <taxon>Exophiala</taxon>
    </lineage>
</organism>
<evidence type="ECO:0000256" key="5">
    <source>
        <dbReference type="SAM" id="MobiDB-lite"/>
    </source>
</evidence>
<keyword evidence="3 6" id="KW-1133">Transmembrane helix</keyword>
<keyword evidence="8" id="KW-1185">Reference proteome</keyword>
<evidence type="ECO:0000256" key="2">
    <source>
        <dbReference type="ARBA" id="ARBA00022692"/>
    </source>
</evidence>
<reference evidence="7 8" key="1">
    <citation type="submission" date="2015-01" db="EMBL/GenBank/DDBJ databases">
        <title>The Genome Sequence of Exophiala xenobiotica CBS118157.</title>
        <authorList>
            <consortium name="The Broad Institute Genomics Platform"/>
            <person name="Cuomo C."/>
            <person name="de Hoog S."/>
            <person name="Gorbushina A."/>
            <person name="Stielow B."/>
            <person name="Teixiera M."/>
            <person name="Abouelleil A."/>
            <person name="Chapman S.B."/>
            <person name="Priest M."/>
            <person name="Young S.K."/>
            <person name="Wortman J."/>
            <person name="Nusbaum C."/>
            <person name="Birren B."/>
        </authorList>
    </citation>
    <scope>NUCLEOTIDE SEQUENCE [LARGE SCALE GENOMIC DNA]</scope>
    <source>
        <strain evidence="7 8">CBS 118157</strain>
    </source>
</reference>
<evidence type="ECO:0000256" key="3">
    <source>
        <dbReference type="ARBA" id="ARBA00022989"/>
    </source>
</evidence>
<sequence length="412" mass="42020">MSTTDTASLSSSTDSVIVTTLTTTSTSLTTSPTTTVIVTDTSTSTPDTTSTTTIPTTTSVSSISIPPSTTVIETTPTTTASPSVVEVTSTITQTPPTTDNSTPTPSVIVVTSTYSPDTPTTDTATVRQTSTSSSSSATPSALSASGSGSSSSSGLGSGAKIAIAVVIPIVVIAAAFLIGFFLWRKRKARKNAEEQRKNEMAEYGFNPNSDPTLVAGVGAYTDNQSEAQDDVSGYRGWGATSSNRKASTTLGSNGRGPNGPAMSESSSQPGGYGFNNSPNGASDAYSADPLMNGHPEGGDGVAALAAGGLARNRSNAAADIRRGPSNASSAYSAGHQSEESSDTPNMPGPYYQEEVPYNIYNDAAPSHGPYGDGSYGGSGGQPVIRDVQARRNTRIERAPTFPQTQGGIAQNF</sequence>
<evidence type="ECO:0000256" key="6">
    <source>
        <dbReference type="SAM" id="Phobius"/>
    </source>
</evidence>
<dbReference type="EMBL" id="KN847321">
    <property type="protein sequence ID" value="KIW52253.1"/>
    <property type="molecule type" value="Genomic_DNA"/>
</dbReference>
<dbReference type="GO" id="GO:0016020">
    <property type="term" value="C:membrane"/>
    <property type="evidence" value="ECO:0007669"/>
    <property type="project" value="UniProtKB-SubCell"/>
</dbReference>
<gene>
    <name evidence="7" type="ORF">PV05_07905</name>
</gene>
<keyword evidence="4 6" id="KW-0472">Membrane</keyword>
<evidence type="ECO:0000256" key="1">
    <source>
        <dbReference type="ARBA" id="ARBA00004167"/>
    </source>
</evidence>
<feature type="transmembrane region" description="Helical" evidence="6">
    <location>
        <begin position="161"/>
        <end position="183"/>
    </location>
</feature>
<proteinExistence type="predicted"/>
<dbReference type="Proteomes" id="UP000054342">
    <property type="component" value="Unassembled WGS sequence"/>
</dbReference>
<comment type="subcellular location">
    <subcellularLocation>
        <location evidence="1">Membrane</location>
        <topology evidence="1">Single-pass membrane protein</topology>
    </subcellularLocation>
</comment>
<feature type="compositionally biased region" description="Polar residues" evidence="5">
    <location>
        <begin position="239"/>
        <end position="252"/>
    </location>
</feature>
<dbReference type="InterPro" id="IPR051694">
    <property type="entry name" value="Immunoregulatory_rcpt-like"/>
</dbReference>
<dbReference type="GeneID" id="25329813"/>
<feature type="compositionally biased region" description="Polar residues" evidence="5">
    <location>
        <begin position="325"/>
        <end position="335"/>
    </location>
</feature>
<dbReference type="AlphaFoldDB" id="A0A0D2EA62"/>
<dbReference type="PANTHER" id="PTHR15549:SF30">
    <property type="entry name" value="MID2 DOMAIN-CONTAINING PROTEIN"/>
    <property type="match status" value="1"/>
</dbReference>
<feature type="region of interest" description="Disordered" evidence="5">
    <location>
        <begin position="317"/>
        <end position="353"/>
    </location>
</feature>
<dbReference type="STRING" id="348802.A0A0D2EA62"/>
<feature type="compositionally biased region" description="Polar residues" evidence="5">
    <location>
        <begin position="263"/>
        <end position="280"/>
    </location>
</feature>
<evidence type="ECO:0000256" key="4">
    <source>
        <dbReference type="ARBA" id="ARBA00023136"/>
    </source>
</evidence>
<dbReference type="RefSeq" id="XP_013312837.1">
    <property type="nucleotide sequence ID" value="XM_013457383.1"/>
</dbReference>
<dbReference type="PANTHER" id="PTHR15549">
    <property type="entry name" value="PAIRED IMMUNOGLOBULIN-LIKE TYPE 2 RECEPTOR"/>
    <property type="match status" value="1"/>
</dbReference>
<keyword evidence="2 6" id="KW-0812">Transmembrane</keyword>
<dbReference type="HOGENOM" id="CLU_042190_1_0_1"/>
<name>A0A0D2EA62_9EURO</name>
<accession>A0A0D2EA62</accession>
<evidence type="ECO:0000313" key="7">
    <source>
        <dbReference type="EMBL" id="KIW52253.1"/>
    </source>
</evidence>